<evidence type="ECO:0000313" key="2">
    <source>
        <dbReference type="Proteomes" id="UP000286071"/>
    </source>
</evidence>
<dbReference type="OrthoDB" id="3035379at2"/>
<evidence type="ECO:0000313" key="1">
    <source>
        <dbReference type="EMBL" id="RON07314.1"/>
    </source>
</evidence>
<reference evidence="1 2" key="1">
    <citation type="submission" date="2016-10" db="EMBL/GenBank/DDBJ databases">
        <title>Comparative genome analysis of multiple Pseudomonas spp. focuses on biocontrol and plant growth promoting traits.</title>
        <authorList>
            <person name="Tao X.-Y."/>
            <person name="Taylor C.G."/>
        </authorList>
    </citation>
    <scope>NUCLEOTIDE SEQUENCE [LARGE SCALE GENOMIC DNA]</scope>
    <source>
        <strain evidence="1 2">48H11</strain>
    </source>
</reference>
<protein>
    <submittedName>
        <fullName evidence="1">Uncharacterized protein</fullName>
    </submittedName>
</protein>
<gene>
    <name evidence="1" type="ORF">BK659_18700</name>
</gene>
<comment type="caution">
    <text evidence="1">The sequence shown here is derived from an EMBL/GenBank/DDBJ whole genome shotgun (WGS) entry which is preliminary data.</text>
</comment>
<accession>A0A423H3G1</accession>
<name>A0A423H3G1_9PSED</name>
<dbReference type="AlphaFoldDB" id="A0A423H3G1"/>
<sequence>MTTDEEQLYGPKVDRLLRIRKIKSLGNLVLPVFPIAPLLTAVPGNLTQADDAVSIYAAAFEEAFPRLMRSVEDVCGPAPWIVRSAGNEDLTNHINAGGYESLICPEPQALIQCIAAVAMSGSTEHARRQHALSGRYDHVEAIPCFVQPLLKIDVSGDVGHDHSPYLDTAVLDHMEAVCNELMQTFDFIAIDCEWGLDTTLGFVSVTTVMPRNPQLMNVAHTIGFGFASAQNTGSLATALVLRPACSDLRLWRGRHLRATTVRRLHLLQARPAYSDDAFRDRYVLTDVCREALIGRYDVVEASLLMLGAQSSGRALVAPDLMSAWRRYLAFSAGEQADVAVVIVDEGSAEEHAGIMFRQQRITCVRMDTRRMPAGADCVVFDRGACILGDSTMLRSIQSELRRELVLPDDCALVFTDEVLVPGGELTRDCVDVLSQLRRLPVAREVKERLFARSEQPMSARWMQRADGVVESPSLLAAIWRSKNLGYAGECCALTEFARDYELAVQVSQDAPQRELRTLLALSSVTRTLVASGDLRIVMALLDCEAATSWVPPQTLRRLLDSAAVQLTALRRDNAVLILESVSFVRTECARLPVYVLDDAVSYLDALAHDLEDGLFVETMVSIRSLELPIASGKLLMRQALDNPAVFEPVDAFRQSVALFRGIVSGGDATARLPQQLNDTYLTLRGTLHEAGLENVAEQIRGSLVETYDASLKGLLGRAVEEGDASSYRRYLKVMQWWIEFLSIGSMSERDAAVLQRFQIWLRQWIDEAIPESFEIQDRNWQFEFDAIVVSRETPQRYENPHVLHNLLHQYSLAGLRLDTLGLPRRVQALEHFCSTFSSRSTKVLRFERELLEIQIPMGTHKASYVFTPRQISVEWTEPPDCPEGEIARILAFEIFLDRFRTWMFPALTIRREQVLGTWTLFIRLNAQGSDPWDYEHLWHFVVATRLLFDASYDFSYVANEAVDAFAEHFDGVEWKAMLTTLIRHRAVLEDASQYVALHALPMSSTVAAIARSRVVRGLLLRCQRRGFDYCWGLIDGYARWLNVESEDDGRWYERYELLRQASLFLAAKWPSKALSELAGRGVFNVGDDLIAACLFKRSDLADDLRQIVAVRSSTLSGMPGMIVRHAPEIAVAGRGASPLAEQLVGTGIRFRRAKHFLVARFGDRLDQDILAALLQDLDTVPWGYTAAAEQAIQTQLLIRGPVCRFEIEKGIDWTTLDSWPTLVQRRPAYLGPTEC</sequence>
<dbReference type="Proteomes" id="UP000286071">
    <property type="component" value="Unassembled WGS sequence"/>
</dbReference>
<organism evidence="1 2">
    <name type="scientific">Pseudomonas brassicacearum</name>
    <dbReference type="NCBI Taxonomy" id="930166"/>
    <lineage>
        <taxon>Bacteria</taxon>
        <taxon>Pseudomonadati</taxon>
        <taxon>Pseudomonadota</taxon>
        <taxon>Gammaproteobacteria</taxon>
        <taxon>Pseudomonadales</taxon>
        <taxon>Pseudomonadaceae</taxon>
        <taxon>Pseudomonas</taxon>
    </lineage>
</organism>
<proteinExistence type="predicted"/>
<dbReference type="EMBL" id="MOBJ01000013">
    <property type="protein sequence ID" value="RON07314.1"/>
    <property type="molecule type" value="Genomic_DNA"/>
</dbReference>
<dbReference type="RefSeq" id="WP_123426584.1">
    <property type="nucleotide sequence ID" value="NZ_MOBJ01000013.1"/>
</dbReference>